<protein>
    <recommendedName>
        <fullName evidence="1">protein acetyllysine N-acetyltransferase</fullName>
        <ecNumber evidence="1">2.3.1.286</ecNumber>
    </recommendedName>
</protein>
<feature type="binding site" evidence="4">
    <location>
        <position position="144"/>
    </location>
    <ligand>
        <name>Zn(2+)</name>
        <dbReference type="ChEBI" id="CHEBI:29105"/>
    </ligand>
</feature>
<dbReference type="InterPro" id="IPR003000">
    <property type="entry name" value="Sirtuin"/>
</dbReference>
<evidence type="ECO:0000313" key="7">
    <source>
        <dbReference type="Proteomes" id="UP000198752"/>
    </source>
</evidence>
<feature type="domain" description="Deacetylase sirtuin-type" evidence="5">
    <location>
        <begin position="1"/>
        <end position="243"/>
    </location>
</feature>
<dbReference type="Gene3D" id="3.30.1600.10">
    <property type="entry name" value="SIR2/SIRT2 'Small Domain"/>
    <property type="match status" value="1"/>
</dbReference>
<dbReference type="InterPro" id="IPR050134">
    <property type="entry name" value="NAD-dep_sirtuin_deacylases"/>
</dbReference>
<name>A0A1I2N8V6_9BACL</name>
<dbReference type="EMBL" id="FOOY01000003">
    <property type="protein sequence ID" value="SFF97821.1"/>
    <property type="molecule type" value="Genomic_DNA"/>
</dbReference>
<dbReference type="Proteomes" id="UP000198752">
    <property type="component" value="Unassembled WGS sequence"/>
</dbReference>
<dbReference type="GO" id="GO:0070403">
    <property type="term" value="F:NAD+ binding"/>
    <property type="evidence" value="ECO:0007669"/>
    <property type="project" value="InterPro"/>
</dbReference>
<dbReference type="InterPro" id="IPR026590">
    <property type="entry name" value="Ssirtuin_cat_dom"/>
</dbReference>
<dbReference type="AlphaFoldDB" id="A0A1I2N8V6"/>
<dbReference type="OrthoDB" id="9800582at2"/>
<keyword evidence="4" id="KW-0862">Zinc</keyword>
<feature type="active site" description="Proton acceptor" evidence="4">
    <location>
        <position position="116"/>
    </location>
</feature>
<sequence>MLTLNEQIRNDRKLAILTGAGISVPSGIPPFRGTNGLYQNADVERCLSMHFFRTHPAEFWTFYWSLFDANLLLEALPNRVHYWLKDLERAHQVTVITQNIDGLHVKAGSSQVIEVHGAFNRCICPKCASVYETRTLINEKIPHCTALSKEGKPCGTVLKPDIVLFGEAVRGLRGVEQAVSQADRLLILGTSLGVAPINFLPEYAEEFGVPTLLINDHPALQMDAIDHFVKTNFFDFDANTIRF</sequence>
<dbReference type="SUPFAM" id="SSF52467">
    <property type="entry name" value="DHS-like NAD/FAD-binding domain"/>
    <property type="match status" value="1"/>
</dbReference>
<dbReference type="PANTHER" id="PTHR11085">
    <property type="entry name" value="NAD-DEPENDENT PROTEIN DEACYLASE SIRTUIN-5, MITOCHONDRIAL-RELATED"/>
    <property type="match status" value="1"/>
</dbReference>
<dbReference type="GO" id="GO:0046872">
    <property type="term" value="F:metal ion binding"/>
    <property type="evidence" value="ECO:0007669"/>
    <property type="project" value="UniProtKB-KW"/>
</dbReference>
<dbReference type="CDD" id="cd01407">
    <property type="entry name" value="SIR2-fam"/>
    <property type="match status" value="1"/>
</dbReference>
<keyword evidence="3" id="KW-0520">NAD</keyword>
<evidence type="ECO:0000313" key="6">
    <source>
        <dbReference type="EMBL" id="SFF97821.1"/>
    </source>
</evidence>
<keyword evidence="2" id="KW-0808">Transferase</keyword>
<organism evidence="6 7">
    <name type="scientific">Sporolactobacillus nakayamae</name>
    <dbReference type="NCBI Taxonomy" id="269670"/>
    <lineage>
        <taxon>Bacteria</taxon>
        <taxon>Bacillati</taxon>
        <taxon>Bacillota</taxon>
        <taxon>Bacilli</taxon>
        <taxon>Bacillales</taxon>
        <taxon>Sporolactobacillaceae</taxon>
        <taxon>Sporolactobacillus</taxon>
    </lineage>
</organism>
<dbReference type="PANTHER" id="PTHR11085:SF4">
    <property type="entry name" value="NAD-DEPENDENT PROTEIN DEACYLASE"/>
    <property type="match status" value="1"/>
</dbReference>
<feature type="binding site" evidence="4">
    <location>
        <position position="127"/>
    </location>
    <ligand>
        <name>Zn(2+)</name>
        <dbReference type="ChEBI" id="CHEBI:29105"/>
    </ligand>
</feature>
<evidence type="ECO:0000256" key="4">
    <source>
        <dbReference type="PROSITE-ProRule" id="PRU00236"/>
    </source>
</evidence>
<reference evidence="7" key="1">
    <citation type="submission" date="2016-10" db="EMBL/GenBank/DDBJ databases">
        <authorList>
            <person name="Varghese N."/>
            <person name="Submissions S."/>
        </authorList>
    </citation>
    <scope>NUCLEOTIDE SEQUENCE [LARGE SCALE GENOMIC DNA]</scope>
    <source>
        <strain evidence="7">ATCC 700379</strain>
    </source>
</reference>
<dbReference type="RefSeq" id="WP_093669243.1">
    <property type="nucleotide sequence ID" value="NZ_FOOY01000003.1"/>
</dbReference>
<dbReference type="Gene3D" id="3.40.50.1220">
    <property type="entry name" value="TPP-binding domain"/>
    <property type="match status" value="1"/>
</dbReference>
<dbReference type="InterPro" id="IPR026591">
    <property type="entry name" value="Sirtuin_cat_small_dom_sf"/>
</dbReference>
<gene>
    <name evidence="6" type="ORF">SAMN02982927_00241</name>
</gene>
<evidence type="ECO:0000259" key="5">
    <source>
        <dbReference type="PROSITE" id="PS50305"/>
    </source>
</evidence>
<evidence type="ECO:0000256" key="2">
    <source>
        <dbReference type="ARBA" id="ARBA00022679"/>
    </source>
</evidence>
<proteinExistence type="predicted"/>
<dbReference type="PROSITE" id="PS50305">
    <property type="entry name" value="SIRTUIN"/>
    <property type="match status" value="1"/>
</dbReference>
<evidence type="ECO:0000256" key="1">
    <source>
        <dbReference type="ARBA" id="ARBA00012928"/>
    </source>
</evidence>
<feature type="binding site" evidence="4">
    <location>
        <position position="124"/>
    </location>
    <ligand>
        <name>Zn(2+)</name>
        <dbReference type="ChEBI" id="CHEBI:29105"/>
    </ligand>
</feature>
<dbReference type="STRING" id="269670.SAMN02982927_00241"/>
<keyword evidence="7" id="KW-1185">Reference proteome</keyword>
<dbReference type="Pfam" id="PF02146">
    <property type="entry name" value="SIR2"/>
    <property type="match status" value="1"/>
</dbReference>
<dbReference type="GO" id="GO:0017136">
    <property type="term" value="F:histone deacetylase activity, NAD-dependent"/>
    <property type="evidence" value="ECO:0007669"/>
    <property type="project" value="TreeGrafter"/>
</dbReference>
<evidence type="ECO:0000256" key="3">
    <source>
        <dbReference type="ARBA" id="ARBA00023027"/>
    </source>
</evidence>
<dbReference type="EC" id="2.3.1.286" evidence="1"/>
<keyword evidence="4" id="KW-0479">Metal-binding</keyword>
<accession>A0A1I2N8V6</accession>
<dbReference type="InterPro" id="IPR029035">
    <property type="entry name" value="DHS-like_NAD/FAD-binding_dom"/>
</dbReference>
<feature type="binding site" evidence="4">
    <location>
        <position position="154"/>
    </location>
    <ligand>
        <name>Zn(2+)</name>
        <dbReference type="ChEBI" id="CHEBI:29105"/>
    </ligand>
</feature>